<sequence>MCIWQHHIEPSIHRFNTSMVHHSYYKEDLEKNLQFSVENKRWSLAMRTMYFRSGFVMPFFIVRHQLLKK</sequence>
<evidence type="ECO:0000313" key="15">
    <source>
        <dbReference type="RefSeq" id="XP_035304001.1"/>
    </source>
</evidence>
<evidence type="ECO:0000256" key="1">
    <source>
        <dbReference type="ARBA" id="ARBA00004434"/>
    </source>
</evidence>
<comment type="function">
    <text evidence="13">Component of the cytochrome c oxidase, the last enzyme in the mitochondrial electron transport chain which drives oxidative phosphorylation. The respiratory chain contains 3 multisubunit complexes succinate dehydrogenase (complex II, CII), ubiquinol-cytochrome c oxidoreductase (cytochrome b-c1 complex, complex III, CIII) and cytochrome c oxidase (complex IV, CIV), that cooperate to transfer electrons derived from NADH and succinate to molecular oxygen, creating an electrochemical gradient over the inner membrane that drives transmembrane transport and the ATP synthase. Cytochrome c oxidase is the component of the respiratory chain that catalyzes the reduction of oxygen to water. Electrons originating from reduced cytochrome c in the intermembrane space (IMS) are transferred via the dinuclear copper A center (CU(A)) of subunit 2 and heme A of subunit 1 to the active site in subunit 1, a binuclear center (BNC) formed by heme A3 and copper B (CU(B)). The BNC reduces molecular oxygen to 2 water molecules using 4 electrons from cytochrome c in the IMS and 4 protons from the mitochondrial matrix.</text>
</comment>
<evidence type="ECO:0000256" key="8">
    <source>
        <dbReference type="ARBA" id="ARBA00022989"/>
    </source>
</evidence>
<evidence type="ECO:0000256" key="5">
    <source>
        <dbReference type="ARBA" id="ARBA00022692"/>
    </source>
</evidence>
<comment type="subunit">
    <text evidence="13">Component of the cytochrome c oxidase (complex IV, CIV), a multisubunit enzyme composed of 14 subunits. The complex is composed of a catalytic core of 3 subunits, encoded in the mitochondrial DNA, and 11 supernumerary subunits, which are encoded in the nuclear genome. The complex exists as a monomer or a dimer and forms supercomplexes (SCs) in the inner mitochondrial membrane with NADH-ubiquinone oxidoreductase (complex I, CI) and ubiquinol-cytochrome c oxidoreductase (cytochrome b-c1 complex, complex III, CIII), resulting in different assemblies (supercomplex SCI(1)III(2)IV(1) and megacomplex MCI(2)III(2)IV(2)).</text>
</comment>
<dbReference type="PANTHER" id="PTHR13313:SF0">
    <property type="entry name" value="CYTOCHROME C OXIDASE SUBUNIT 7C, MITOCHONDRIAL"/>
    <property type="match status" value="1"/>
</dbReference>
<gene>
    <name evidence="15" type="primary">LOC100769208</name>
</gene>
<accession>A0A9J7H1W1</accession>
<dbReference type="Gene3D" id="4.10.49.10">
    <property type="entry name" value="Cytochrome c oxidase subunit VIIc"/>
    <property type="match status" value="1"/>
</dbReference>
<evidence type="ECO:0000256" key="12">
    <source>
        <dbReference type="ARBA" id="ARBA00047050"/>
    </source>
</evidence>
<keyword evidence="14" id="KW-1185">Reference proteome</keyword>
<proteinExistence type="inferred from homology"/>
<reference evidence="14" key="2">
    <citation type="journal article" date="2020" name="Biotechnol. Bioeng.">
        <title>Chromosome-scale scaffolds for the Chinese hamster reference genome assembly to facilitate the study of the CHO epigenome.</title>
        <authorList>
            <person name="Hilliard W."/>
            <person name="MacDonald M."/>
            <person name="Lee K.H."/>
        </authorList>
    </citation>
    <scope>NUCLEOTIDE SEQUENCE [LARGE SCALE GENOMIC DNA]</scope>
    <source>
        <strain evidence="14">17A/GY</strain>
    </source>
</reference>
<dbReference type="Pfam" id="PF02935">
    <property type="entry name" value="COX7C"/>
    <property type="match status" value="1"/>
</dbReference>
<dbReference type="GO" id="GO:0045277">
    <property type="term" value="C:respiratory chain complex IV"/>
    <property type="evidence" value="ECO:0007669"/>
    <property type="project" value="UniProtKB-UniRule"/>
</dbReference>
<dbReference type="AlphaFoldDB" id="A0A9J7H1W1"/>
<evidence type="ECO:0000256" key="2">
    <source>
        <dbReference type="ARBA" id="ARBA00004673"/>
    </source>
</evidence>
<keyword evidence="9 13" id="KW-0496">Mitochondrion</keyword>
<evidence type="ECO:0000256" key="10">
    <source>
        <dbReference type="ARBA" id="ARBA00023136"/>
    </source>
</evidence>
<reference evidence="15" key="3">
    <citation type="submission" date="2025-08" db="UniProtKB">
        <authorList>
            <consortium name="RefSeq"/>
        </authorList>
    </citation>
    <scope>IDENTIFICATION</scope>
    <source>
        <strain evidence="15">17A/GY</strain>
        <tissue evidence="15">Liver</tissue>
    </source>
</reference>
<keyword evidence="5" id="KW-0812">Transmembrane</keyword>
<evidence type="ECO:0000256" key="6">
    <source>
        <dbReference type="ARBA" id="ARBA00022792"/>
    </source>
</evidence>
<evidence type="ECO:0000256" key="3">
    <source>
        <dbReference type="ARBA" id="ARBA00010514"/>
    </source>
</evidence>
<comment type="subcellular location">
    <subcellularLocation>
        <location evidence="1 13">Mitochondrion inner membrane</location>
        <topology evidence="1 13">Single-pass membrane protein</topology>
    </subcellularLocation>
</comment>
<keyword evidence="6 13" id="KW-0999">Mitochondrion inner membrane</keyword>
<reference evidence="14" key="1">
    <citation type="journal article" date="2018" name="Biotechnol. Bioeng.">
        <title>A reference genome of the Chinese hamster based on a hybrid assembly strategy.</title>
        <authorList>
            <person name="Rupp O."/>
            <person name="MacDonald M.L."/>
            <person name="Li S."/>
            <person name="Dhiman H."/>
            <person name="Polson S."/>
            <person name="Griep S."/>
            <person name="Heffner K."/>
            <person name="Hernandez I."/>
            <person name="Brinkrolf K."/>
            <person name="Jadhav V."/>
            <person name="Samoudi M."/>
            <person name="Hao H."/>
            <person name="Kingham B."/>
            <person name="Goesmann A."/>
            <person name="Betenbaugh M.J."/>
            <person name="Lewis N.E."/>
            <person name="Borth N."/>
            <person name="Lee K.H."/>
        </authorList>
    </citation>
    <scope>NUCLEOTIDE SEQUENCE [LARGE SCALE GENOMIC DNA]</scope>
    <source>
        <strain evidence="14">17A/GY</strain>
    </source>
</reference>
<dbReference type="Proteomes" id="UP001108280">
    <property type="component" value="Chromosome 7"/>
</dbReference>
<dbReference type="FunFam" id="4.10.49.10:FF:000001">
    <property type="entry name" value="Cytochrome c oxidase subunit 7C"/>
    <property type="match status" value="1"/>
</dbReference>
<protein>
    <recommendedName>
        <fullName evidence="4 13">Cytochrome c oxidase subunit 7C, mitochondrial</fullName>
    </recommendedName>
    <alternativeName>
        <fullName evidence="11 13">Cytochrome c oxidase polypeptide VIIc</fullName>
    </alternativeName>
</protein>
<organism evidence="14 15">
    <name type="scientific">Cricetulus griseus</name>
    <name type="common">Chinese hamster</name>
    <name type="synonym">Cricetulus barabensis griseus</name>
    <dbReference type="NCBI Taxonomy" id="10029"/>
    <lineage>
        <taxon>Eukaryota</taxon>
        <taxon>Metazoa</taxon>
        <taxon>Chordata</taxon>
        <taxon>Craniata</taxon>
        <taxon>Vertebrata</taxon>
        <taxon>Euteleostomi</taxon>
        <taxon>Mammalia</taxon>
        <taxon>Eutheria</taxon>
        <taxon>Euarchontoglires</taxon>
        <taxon>Glires</taxon>
        <taxon>Rodentia</taxon>
        <taxon>Myomorpha</taxon>
        <taxon>Muroidea</taxon>
        <taxon>Cricetidae</taxon>
        <taxon>Cricetinae</taxon>
        <taxon>Cricetulus</taxon>
    </lineage>
</organism>
<dbReference type="OrthoDB" id="9974841at2759"/>
<evidence type="ECO:0000256" key="9">
    <source>
        <dbReference type="ARBA" id="ARBA00023128"/>
    </source>
</evidence>
<keyword evidence="10" id="KW-0472">Membrane</keyword>
<evidence type="ECO:0000256" key="11">
    <source>
        <dbReference type="ARBA" id="ARBA00031140"/>
    </source>
</evidence>
<comment type="pathway">
    <text evidence="2 13">Energy metabolism; oxidative phosphorylation.</text>
</comment>
<comment type="similarity">
    <text evidence="3 13">Belongs to the cytochrome c oxidase VIIc family.</text>
</comment>
<dbReference type="InterPro" id="IPR036636">
    <property type="entry name" value="COX7C/Cox8_sf"/>
</dbReference>
<comment type="subunit">
    <text evidence="12">Component of the cytochrome c oxidase (complex IV, CIV), a multisubunit enzyme composed of 14 subunits. The complex is composed of a catalytic core of 3 subunits MT-CO1, MT-CO2 and MT-CO3, encoded in the mitochondrial DNA, and 11 supernumerary subunits COX4I, COX5A, COX5B, COX6A, COX6B, COX6C, COX7A, COX7B, COX7C, COX8 and NDUFA4, which are encoded in the nuclear genome. The complex exists as a monomer or a dimer and forms supercomplexes (SCs) in the inner mitochondrial membrane with NADH-ubiquinone oxidoreductase (complex I, CI) and ubiquinol-cytochrome c oxidoreductase (cytochrome b-c1 complex, complex III, CIII), resulting in different assemblies (supercomplex SCI(1)III(2)IV(1) and megacomplex MCI(2)III(2)IV(2)). Interacts with RAB5IF.</text>
</comment>
<keyword evidence="7 13" id="KW-0809">Transit peptide</keyword>
<dbReference type="GeneID" id="100769208"/>
<dbReference type="PANTHER" id="PTHR13313">
    <property type="entry name" value="CYTOCHROME C OXIDASE SUBUNIT VIIC"/>
    <property type="match status" value="1"/>
</dbReference>
<name>A0A9J7H1W1_CRIGR</name>
<dbReference type="RefSeq" id="XP_035304001.1">
    <property type="nucleotide sequence ID" value="XM_035448110.1"/>
</dbReference>
<evidence type="ECO:0000256" key="7">
    <source>
        <dbReference type="ARBA" id="ARBA00022946"/>
    </source>
</evidence>
<evidence type="ECO:0000256" key="13">
    <source>
        <dbReference type="RuleBase" id="RU368123"/>
    </source>
</evidence>
<dbReference type="KEGG" id="cge:100769208"/>
<dbReference type="InterPro" id="IPR004202">
    <property type="entry name" value="COX7C/Cox8"/>
</dbReference>
<dbReference type="SUPFAM" id="SSF81427">
    <property type="entry name" value="Mitochondrial cytochrome c oxidase subunit VIIc (aka VIIIa)"/>
    <property type="match status" value="1"/>
</dbReference>
<evidence type="ECO:0000256" key="4">
    <source>
        <dbReference type="ARBA" id="ARBA00017004"/>
    </source>
</evidence>
<dbReference type="GO" id="GO:0006123">
    <property type="term" value="P:mitochondrial electron transport, cytochrome c to oxygen"/>
    <property type="evidence" value="ECO:0007669"/>
    <property type="project" value="UniProtKB-UniRule"/>
</dbReference>
<evidence type="ECO:0000313" key="14">
    <source>
        <dbReference type="Proteomes" id="UP001108280"/>
    </source>
</evidence>
<keyword evidence="8" id="KW-1133">Transmembrane helix</keyword>
<dbReference type="GO" id="GO:0005743">
    <property type="term" value="C:mitochondrial inner membrane"/>
    <property type="evidence" value="ECO:0007669"/>
    <property type="project" value="UniProtKB-SubCell"/>
</dbReference>